<feature type="transmembrane region" description="Helical" evidence="6">
    <location>
        <begin position="357"/>
        <end position="377"/>
    </location>
</feature>
<evidence type="ECO:0000256" key="3">
    <source>
        <dbReference type="ARBA" id="ARBA00022692"/>
    </source>
</evidence>
<dbReference type="Pfam" id="PF02687">
    <property type="entry name" value="FtsX"/>
    <property type="match status" value="2"/>
</dbReference>
<dbReference type="Pfam" id="PF12704">
    <property type="entry name" value="MacB_PCD"/>
    <property type="match status" value="2"/>
</dbReference>
<feature type="domain" description="MacB-like periplasmic core" evidence="8">
    <location>
        <begin position="21"/>
        <end position="244"/>
    </location>
</feature>
<dbReference type="PROSITE" id="PS51257">
    <property type="entry name" value="PROKAR_LIPOPROTEIN"/>
    <property type="match status" value="1"/>
</dbReference>
<feature type="transmembrane region" description="Helical" evidence="6">
    <location>
        <begin position="300"/>
        <end position="320"/>
    </location>
</feature>
<feature type="transmembrane region" description="Helical" evidence="6">
    <location>
        <begin position="773"/>
        <end position="794"/>
    </location>
</feature>
<comment type="subcellular location">
    <subcellularLocation>
        <location evidence="1">Cell membrane</location>
        <topology evidence="1">Multi-pass membrane protein</topology>
    </subcellularLocation>
</comment>
<feature type="transmembrane region" description="Helical" evidence="6">
    <location>
        <begin position="684"/>
        <end position="708"/>
    </location>
</feature>
<accession>A0ABP8FC92</accession>
<feature type="transmembrane region" description="Helical" evidence="6">
    <location>
        <begin position="438"/>
        <end position="462"/>
    </location>
</feature>
<comment type="caution">
    <text evidence="9">The sequence shown here is derived from an EMBL/GenBank/DDBJ whole genome shotgun (WGS) entry which is preliminary data.</text>
</comment>
<dbReference type="InterPro" id="IPR050250">
    <property type="entry name" value="Macrolide_Exporter_MacB"/>
</dbReference>
<evidence type="ECO:0000256" key="4">
    <source>
        <dbReference type="ARBA" id="ARBA00022989"/>
    </source>
</evidence>
<gene>
    <name evidence="9" type="ORF">GCM10023143_01090</name>
</gene>
<feature type="transmembrane region" description="Helical" evidence="6">
    <location>
        <begin position="397"/>
        <end position="417"/>
    </location>
</feature>
<feature type="domain" description="ABC3 transporter permease C-terminal" evidence="7">
    <location>
        <begin position="306"/>
        <end position="419"/>
    </location>
</feature>
<sequence length="808" mass="90372">MILHYLKIAWRNMRKQRMYAVVNIIGFAIGIAACMLIALYVGNELSYDRDNPNKDRIFRVVGEFKLDGEIQSGLGFPAPMAKALQNDFPEVEKAGRIMSNQLFGGANNQIRREDQADNTYETGFCFADTTMLDMLNVRMIYGDRTHALSEPYSVVLCKSMADKYFPHQNPVGKTMIFNDQIPVMVGGVMQDFPPNSHLQYRGFISLSGMSFGDNEQQNWVQSNYVIYLQLKPHVDIDVFNKKITTDIIDKYIIPARKAAGRKNVEKVWKKVSLYLQPLSDIHLHSYNIEDGSVKYGDIRFVYLFVAIAVFILVLACINFLNMATARSANRAKEVGLRKVVGSSRGGLIRQFLAESMLYSFLSFLIAIVISVFTLPWFSRVAGVALSMPWHTWWFMPSLVAAVFVTGLIAGLYPAFYLSGFKPVSTLKGNLALGSRNTGLRSTLVVFQFTISIILLIGTMIIYRQMQYILNSNAGFNKDQVMLIEGADALRNQTLSFKNELQKLPVVKHISVSDFIPVSSTGSKRNGNTFWEEGKDESTIVGQRWVVDENYVSTFGMHIIAGRNFSPSMKTDSSGAVINKAFAQQLGGGDVIGKRITNGGMHMTVIGVVDNFYFESLKQRVDPLCMVLGNSNSIISVKINAANTKAAIAAFEKVWKGFLPHQQMRYDFLDQSYATMYADVQRMQYIFTGFAILAVIVACLGLFALAAFMAEQRSKEISIRKVLGASGAHLFSLLTGNFLRLILISLCIAAPVAWLLMNKWLQDYAYRIRITWDVFALAGVMVFAVAIITICWQAIRAVVSNPVTALRGE</sequence>
<keyword evidence="4 6" id="KW-1133">Transmembrane helix</keyword>
<evidence type="ECO:0000259" key="7">
    <source>
        <dbReference type="Pfam" id="PF02687"/>
    </source>
</evidence>
<dbReference type="Proteomes" id="UP001501207">
    <property type="component" value="Unassembled WGS sequence"/>
</dbReference>
<dbReference type="PANTHER" id="PTHR30572">
    <property type="entry name" value="MEMBRANE COMPONENT OF TRANSPORTER-RELATED"/>
    <property type="match status" value="1"/>
</dbReference>
<feature type="transmembrane region" description="Helical" evidence="6">
    <location>
        <begin position="729"/>
        <end position="753"/>
    </location>
</feature>
<proteinExistence type="predicted"/>
<evidence type="ECO:0000256" key="1">
    <source>
        <dbReference type="ARBA" id="ARBA00004651"/>
    </source>
</evidence>
<evidence type="ECO:0000256" key="6">
    <source>
        <dbReference type="SAM" id="Phobius"/>
    </source>
</evidence>
<evidence type="ECO:0000256" key="5">
    <source>
        <dbReference type="ARBA" id="ARBA00023136"/>
    </source>
</evidence>
<dbReference type="InterPro" id="IPR003838">
    <property type="entry name" value="ABC3_permease_C"/>
</dbReference>
<dbReference type="EMBL" id="BAABFN010000001">
    <property type="protein sequence ID" value="GAA4300291.1"/>
    <property type="molecule type" value="Genomic_DNA"/>
</dbReference>
<evidence type="ECO:0000313" key="9">
    <source>
        <dbReference type="EMBL" id="GAA4300291.1"/>
    </source>
</evidence>
<keyword evidence="3 6" id="KW-0812">Transmembrane</keyword>
<dbReference type="PANTHER" id="PTHR30572:SF18">
    <property type="entry name" value="ABC-TYPE MACROLIDE FAMILY EXPORT SYSTEM PERMEASE COMPONENT 2"/>
    <property type="match status" value="1"/>
</dbReference>
<dbReference type="InterPro" id="IPR025857">
    <property type="entry name" value="MacB_PCD"/>
</dbReference>
<evidence type="ECO:0000256" key="2">
    <source>
        <dbReference type="ARBA" id="ARBA00022475"/>
    </source>
</evidence>
<keyword evidence="10" id="KW-1185">Reference proteome</keyword>
<feature type="domain" description="MacB-like periplasmic core" evidence="8">
    <location>
        <begin position="448"/>
        <end position="612"/>
    </location>
</feature>
<reference evidence="10" key="1">
    <citation type="journal article" date="2019" name="Int. J. Syst. Evol. Microbiol.">
        <title>The Global Catalogue of Microorganisms (GCM) 10K type strain sequencing project: providing services to taxonomists for standard genome sequencing and annotation.</title>
        <authorList>
            <consortium name="The Broad Institute Genomics Platform"/>
            <consortium name="The Broad Institute Genome Sequencing Center for Infectious Disease"/>
            <person name="Wu L."/>
            <person name="Ma J."/>
        </authorList>
    </citation>
    <scope>NUCLEOTIDE SEQUENCE [LARGE SCALE GENOMIC DNA]</scope>
    <source>
        <strain evidence="10">JCM 17664</strain>
    </source>
</reference>
<name>A0ABP8FC92_9BACT</name>
<feature type="domain" description="ABC3 transporter permease C-terminal" evidence="7">
    <location>
        <begin position="689"/>
        <end position="796"/>
    </location>
</feature>
<keyword evidence="5 6" id="KW-0472">Membrane</keyword>
<keyword evidence="2" id="KW-1003">Cell membrane</keyword>
<dbReference type="RefSeq" id="WP_344973643.1">
    <property type="nucleotide sequence ID" value="NZ_BAABFN010000001.1"/>
</dbReference>
<organism evidence="9 10">
    <name type="scientific">Compostibacter hankyongensis</name>
    <dbReference type="NCBI Taxonomy" id="1007089"/>
    <lineage>
        <taxon>Bacteria</taxon>
        <taxon>Pseudomonadati</taxon>
        <taxon>Bacteroidota</taxon>
        <taxon>Chitinophagia</taxon>
        <taxon>Chitinophagales</taxon>
        <taxon>Chitinophagaceae</taxon>
        <taxon>Compostibacter</taxon>
    </lineage>
</organism>
<protein>
    <submittedName>
        <fullName evidence="9">ABC transporter permease</fullName>
    </submittedName>
</protein>
<evidence type="ECO:0000259" key="8">
    <source>
        <dbReference type="Pfam" id="PF12704"/>
    </source>
</evidence>
<evidence type="ECO:0000313" key="10">
    <source>
        <dbReference type="Proteomes" id="UP001501207"/>
    </source>
</evidence>
<feature type="transmembrane region" description="Helical" evidence="6">
    <location>
        <begin position="20"/>
        <end position="41"/>
    </location>
</feature>